<keyword evidence="2" id="KW-0378">Hydrolase</keyword>
<dbReference type="Gene3D" id="3.10.450.30">
    <property type="entry name" value="Microbial ribonucleases"/>
    <property type="match status" value="1"/>
</dbReference>
<proteinExistence type="predicted"/>
<name>A0A2N3RDH9_9XANT</name>
<dbReference type="AlphaFoldDB" id="A0A2N3RDH9"/>
<reference evidence="5 6" key="1">
    <citation type="submission" date="2017-11" db="EMBL/GenBank/DDBJ databases">
        <title>Xanthomonas prunicola sp. nov., a novel pathogen that affects nectarine (Prunus persica var. nectarine) trees.</title>
        <authorList>
            <person name="Lopez M."/>
            <person name="Lopez-Soriano P."/>
            <person name="Garita-Cambronero J."/>
            <person name="Beltran C."/>
            <person name="Taghouti G."/>
            <person name="Portier P."/>
            <person name="Cubero J."/>
            <person name="Fischer-Le Saux M."/>
            <person name="Marco-Noales E."/>
        </authorList>
    </citation>
    <scope>NUCLEOTIDE SEQUENCE [LARGE SCALE GENOMIC DNA]</scope>
    <source>
        <strain evidence="3 5">CFBP8353</strain>
        <strain evidence="4 6">CFBP8354</strain>
    </source>
</reference>
<dbReference type="EMBL" id="PHKV01000042">
    <property type="protein sequence ID" value="PKV10547.1"/>
    <property type="molecule type" value="Genomic_DNA"/>
</dbReference>
<protein>
    <submittedName>
        <fullName evidence="3">Uncharacterized protein</fullName>
    </submittedName>
</protein>
<dbReference type="EMBL" id="PHKW01000039">
    <property type="protein sequence ID" value="PKV14825.1"/>
    <property type="molecule type" value="Genomic_DNA"/>
</dbReference>
<evidence type="ECO:0000256" key="1">
    <source>
        <dbReference type="ARBA" id="ARBA00022722"/>
    </source>
</evidence>
<dbReference type="GO" id="GO:0003723">
    <property type="term" value="F:RNA binding"/>
    <property type="evidence" value="ECO:0007669"/>
    <property type="project" value="InterPro"/>
</dbReference>
<dbReference type="Pfam" id="PF00545">
    <property type="entry name" value="Ribonuclease"/>
    <property type="match status" value="1"/>
</dbReference>
<evidence type="ECO:0000313" key="5">
    <source>
        <dbReference type="Proteomes" id="UP000233720"/>
    </source>
</evidence>
<evidence type="ECO:0000313" key="3">
    <source>
        <dbReference type="EMBL" id="PKV10547.1"/>
    </source>
</evidence>
<dbReference type="InterPro" id="IPR000026">
    <property type="entry name" value="N1-like"/>
</dbReference>
<dbReference type="Proteomes" id="UP000233748">
    <property type="component" value="Unassembled WGS sequence"/>
</dbReference>
<evidence type="ECO:0000256" key="2">
    <source>
        <dbReference type="ARBA" id="ARBA00022801"/>
    </source>
</evidence>
<dbReference type="SUPFAM" id="SSF53933">
    <property type="entry name" value="Microbial ribonucleases"/>
    <property type="match status" value="1"/>
</dbReference>
<gene>
    <name evidence="3" type="ORF">XpruCFBP8353_22890</name>
    <name evidence="4" type="ORF">XpruCFBP8354_22925</name>
</gene>
<keyword evidence="6" id="KW-1185">Reference proteome</keyword>
<dbReference type="GO" id="GO:0016787">
    <property type="term" value="F:hydrolase activity"/>
    <property type="evidence" value="ECO:0007669"/>
    <property type="project" value="UniProtKB-KW"/>
</dbReference>
<sequence>MGSQQSQDENLRLKGATVVSNLAIAGGKKVEQFKNWLGEDNAETAALVLMAAAGGPVKTLGSTLWAATPMAGYLQEKKEQYLVNPLTPLIGANAFGALTDSDQQAVQPASHATSSMLVDTLLSSLGVVGTKAGAIGIIKSSDGFSGVVKSAENASQDPTRFINGVKVVDKKTGQLFEGTVDLAPTLNRIKSGGSFPHKNDGSTFKNLGGDLPKKPDGYYTEYVHPTPGVSGPGPQRIVVGKGGEMYYTSDHYKTFIPIKE</sequence>
<evidence type="ECO:0000313" key="4">
    <source>
        <dbReference type="EMBL" id="PKV14825.1"/>
    </source>
</evidence>
<organism evidence="3 5">
    <name type="scientific">Xanthomonas prunicola</name>
    <dbReference type="NCBI Taxonomy" id="2053930"/>
    <lineage>
        <taxon>Bacteria</taxon>
        <taxon>Pseudomonadati</taxon>
        <taxon>Pseudomonadota</taxon>
        <taxon>Gammaproteobacteria</taxon>
        <taxon>Lysobacterales</taxon>
        <taxon>Lysobacteraceae</taxon>
        <taxon>Xanthomonas</taxon>
    </lineage>
</organism>
<evidence type="ECO:0000313" key="6">
    <source>
        <dbReference type="Proteomes" id="UP000233748"/>
    </source>
</evidence>
<dbReference type="Proteomes" id="UP000233720">
    <property type="component" value="Unassembled WGS sequence"/>
</dbReference>
<comment type="caution">
    <text evidence="3">The sequence shown here is derived from an EMBL/GenBank/DDBJ whole genome shotgun (WGS) entry which is preliminary data.</text>
</comment>
<dbReference type="GO" id="GO:0004521">
    <property type="term" value="F:RNA endonuclease activity"/>
    <property type="evidence" value="ECO:0007669"/>
    <property type="project" value="InterPro"/>
</dbReference>
<dbReference type="InterPro" id="IPR016191">
    <property type="entry name" value="Ribonuclease/ribotoxin"/>
</dbReference>
<accession>A0A2N3RDH9</accession>
<keyword evidence="1" id="KW-0540">Nuclease</keyword>